<feature type="transmembrane region" description="Helical" evidence="2">
    <location>
        <begin position="376"/>
        <end position="395"/>
    </location>
</feature>
<sequence>MSPYTIVRPLEEKYIILQRQGNLSIIFCLLINRAYFLRDRNLTTSSLSRSRAALCEFLATKLLKEHASNMLELALVLTTSWPVYSGADPTLMERIREERDDVEERVGNALEIAIISQAKRFIKSSACQKVIDGIWVGKIVYQAESTRSILSDTYKRTPIHFYDPHRAPLLDHYRLKVPAVRSVLEYSNFLILFILFVVALEFNERDRVNVPETIFMVYALGFTLEKVAAMQEHGIKVYFKGTWNGFDLAFVTLYCAYALMRIYGVVYHKIAVSDAGIDVLALIAVLMFPRLAFVTLKNNLMVLSLRAMITQFVLLMLIAAFCFGGFFYALWTLSRTGAGYTTGEIAWWMLDIWFGLDASGFQNASAFHPIFGPVMMITYACLSNTLLLTVLVSILSHTFSTISDDAAAEVMFRRAVSTLEGVKADFLFSYQPPINLIALCIMLPASYILSPRWFHKVNVFMIRATSFPILLCIAWYERQAKRAGSITFYETVSAAAEKVFDTLPRSLKRLTLFEGLMSGSDADIEAIFEIEDEFEEESALDTQDAGPVPPIDMIRQRRQSTMSKRHVSGSSSRSQSHGQLQAQPLARSTSSSPRKYEGEPSIPQPGPALNPLHPRQRLTSIVASGLDMVPQGIGSPLKQALAPFPSFVETHHQPNFPLAGEAGTSGESSNAPPPVSYGPATRHRRLSSMAAAAALHRAPSALSAAVQHHQLHPHHHVEPASPTNRRPPLAGANAQNRLGLAPQPLSESPDEHGEHHASPEPMSFRQLEEDPDATVHARLERMEEAQRRMEDLLVRMASKLS</sequence>
<dbReference type="AlphaFoldDB" id="A0AAW0G3I7"/>
<dbReference type="InterPro" id="IPR056336">
    <property type="entry name" value="YVC1_C"/>
</dbReference>
<evidence type="ECO:0000259" key="3">
    <source>
        <dbReference type="Pfam" id="PF23190"/>
    </source>
</evidence>
<feature type="compositionally biased region" description="Low complexity" evidence="1">
    <location>
        <begin position="568"/>
        <end position="579"/>
    </location>
</feature>
<feature type="domain" description="Calcium channel YVC1-like C-terminal transmembrane" evidence="4">
    <location>
        <begin position="189"/>
        <end position="481"/>
    </location>
</feature>
<evidence type="ECO:0000313" key="5">
    <source>
        <dbReference type="EMBL" id="KAK7687898.1"/>
    </source>
</evidence>
<evidence type="ECO:0000313" key="6">
    <source>
        <dbReference type="Proteomes" id="UP001385951"/>
    </source>
</evidence>
<dbReference type="Proteomes" id="UP001385951">
    <property type="component" value="Unassembled WGS sequence"/>
</dbReference>
<feature type="region of interest" description="Disordered" evidence="1">
    <location>
        <begin position="557"/>
        <end position="613"/>
    </location>
</feature>
<gene>
    <name evidence="5" type="ORF">QCA50_009117</name>
</gene>
<proteinExistence type="predicted"/>
<evidence type="ECO:0008006" key="7">
    <source>
        <dbReference type="Google" id="ProtNLM"/>
    </source>
</evidence>
<evidence type="ECO:0000256" key="1">
    <source>
        <dbReference type="SAM" id="MobiDB-lite"/>
    </source>
</evidence>
<evidence type="ECO:0000259" key="4">
    <source>
        <dbReference type="Pfam" id="PF23317"/>
    </source>
</evidence>
<feature type="compositionally biased region" description="Basic and acidic residues" evidence="1">
    <location>
        <begin position="749"/>
        <end position="758"/>
    </location>
</feature>
<keyword evidence="6" id="KW-1185">Reference proteome</keyword>
<dbReference type="PANTHER" id="PTHR35859:SF1">
    <property type="entry name" value="NONSELECTIVE CATION CHANNEL PROTEIN"/>
    <property type="match status" value="1"/>
</dbReference>
<reference evidence="5 6" key="1">
    <citation type="submission" date="2022-09" db="EMBL/GenBank/DDBJ databases">
        <authorList>
            <person name="Palmer J.M."/>
        </authorList>
    </citation>
    <scope>NUCLEOTIDE SEQUENCE [LARGE SCALE GENOMIC DNA]</scope>
    <source>
        <strain evidence="5 6">DSM 7382</strain>
    </source>
</reference>
<feature type="transmembrane region" description="Helical" evidence="2">
    <location>
        <begin position="457"/>
        <end position="476"/>
    </location>
</feature>
<feature type="compositionally biased region" description="Polar residues" evidence="1">
    <location>
        <begin position="580"/>
        <end position="593"/>
    </location>
</feature>
<feature type="transmembrane region" description="Helical" evidence="2">
    <location>
        <begin position="20"/>
        <end position="37"/>
    </location>
</feature>
<feature type="region of interest" description="Disordered" evidence="1">
    <location>
        <begin position="652"/>
        <end position="684"/>
    </location>
</feature>
<dbReference type="InterPro" id="IPR056337">
    <property type="entry name" value="LHD_YVC1"/>
</dbReference>
<comment type="caution">
    <text evidence="5">The sequence shown here is derived from an EMBL/GenBank/DDBJ whole genome shotgun (WGS) entry which is preliminary data.</text>
</comment>
<accession>A0AAW0G3I7</accession>
<feature type="region of interest" description="Disordered" evidence="1">
    <location>
        <begin position="699"/>
        <end position="771"/>
    </location>
</feature>
<keyword evidence="2" id="KW-0812">Transmembrane</keyword>
<feature type="compositionally biased region" description="Low complexity" evidence="1">
    <location>
        <begin position="699"/>
        <end position="708"/>
    </location>
</feature>
<feature type="transmembrane region" description="Helical" evidence="2">
    <location>
        <begin position="245"/>
        <end position="263"/>
    </location>
</feature>
<name>A0AAW0G3I7_9APHY</name>
<evidence type="ECO:0000256" key="2">
    <source>
        <dbReference type="SAM" id="Phobius"/>
    </source>
</evidence>
<feature type="transmembrane region" description="Helical" evidence="2">
    <location>
        <begin position="308"/>
        <end position="333"/>
    </location>
</feature>
<protein>
    <recommendedName>
        <fullName evidence="7">Calcium channel YVC1</fullName>
    </recommendedName>
</protein>
<keyword evidence="2" id="KW-0472">Membrane</keyword>
<feature type="transmembrane region" description="Helical" evidence="2">
    <location>
        <begin position="183"/>
        <end position="202"/>
    </location>
</feature>
<feature type="transmembrane region" description="Helical" evidence="2">
    <location>
        <begin position="433"/>
        <end position="450"/>
    </location>
</feature>
<keyword evidence="2" id="KW-1133">Transmembrane helix</keyword>
<dbReference type="Pfam" id="PF23190">
    <property type="entry name" value="LHD_TRPY1"/>
    <property type="match status" value="1"/>
</dbReference>
<feature type="transmembrane region" description="Helical" evidence="2">
    <location>
        <begin position="275"/>
        <end position="296"/>
    </location>
</feature>
<dbReference type="Pfam" id="PF23317">
    <property type="entry name" value="YVC1_C"/>
    <property type="match status" value="1"/>
</dbReference>
<organism evidence="5 6">
    <name type="scientific">Cerrena zonata</name>
    <dbReference type="NCBI Taxonomy" id="2478898"/>
    <lineage>
        <taxon>Eukaryota</taxon>
        <taxon>Fungi</taxon>
        <taxon>Dikarya</taxon>
        <taxon>Basidiomycota</taxon>
        <taxon>Agaricomycotina</taxon>
        <taxon>Agaricomycetes</taxon>
        <taxon>Polyporales</taxon>
        <taxon>Cerrenaceae</taxon>
        <taxon>Cerrena</taxon>
    </lineage>
</organism>
<dbReference type="InterPro" id="IPR052971">
    <property type="entry name" value="TRP_calcium_channel"/>
</dbReference>
<dbReference type="EMBL" id="JASBNA010000012">
    <property type="protein sequence ID" value="KAK7687898.1"/>
    <property type="molecule type" value="Genomic_DNA"/>
</dbReference>
<dbReference type="PANTHER" id="PTHR35859">
    <property type="entry name" value="NONSELECTIVE CATION CHANNEL PROTEIN"/>
    <property type="match status" value="1"/>
</dbReference>
<feature type="domain" description="YVC1 N-terminal linker helical" evidence="3">
    <location>
        <begin position="21"/>
        <end position="156"/>
    </location>
</feature>